<dbReference type="CDD" id="cd00531">
    <property type="entry name" value="NTF2_like"/>
    <property type="match status" value="1"/>
</dbReference>
<proteinExistence type="predicted"/>
<dbReference type="SUPFAM" id="SSF54427">
    <property type="entry name" value="NTF2-like"/>
    <property type="match status" value="1"/>
</dbReference>
<keyword evidence="2" id="KW-0560">Oxidoreductase</keyword>
<accession>A0A1G7TIP0</accession>
<name>A0A1G7TIP0_PSEOR</name>
<evidence type="ECO:0000259" key="1">
    <source>
        <dbReference type="Pfam" id="PF13577"/>
    </source>
</evidence>
<keyword evidence="3" id="KW-1185">Reference proteome</keyword>
<feature type="domain" description="SnoaL-like" evidence="1">
    <location>
        <begin position="8"/>
        <end position="127"/>
    </location>
</feature>
<dbReference type="GO" id="GO:0051213">
    <property type="term" value="F:dioxygenase activity"/>
    <property type="evidence" value="ECO:0007669"/>
    <property type="project" value="UniProtKB-KW"/>
</dbReference>
<evidence type="ECO:0000313" key="2">
    <source>
        <dbReference type="EMBL" id="SDG35203.1"/>
    </source>
</evidence>
<dbReference type="Proteomes" id="UP000198967">
    <property type="component" value="Unassembled WGS sequence"/>
</dbReference>
<sequence length="154" mass="17345">MPTPTEPDHHAISAVVVRYANTIDRRDWRAFRTCFTDDCLLDYGRLGSWRGGDTVTAYMEEVHLPYGRTLHRITNVESTVGGDTAEARSYVDALLYRPDGSLAVQVRGTYDDRLLRTDGRWRIESRRFTAVEHIGGTPSLDSAARDDSTGRTHS</sequence>
<dbReference type="Pfam" id="PF13577">
    <property type="entry name" value="SnoaL_4"/>
    <property type="match status" value="1"/>
</dbReference>
<protein>
    <submittedName>
        <fullName evidence="2">3-phenylpropionate/cinnamic acid dioxygenase, small subunit</fullName>
    </submittedName>
</protein>
<dbReference type="Gene3D" id="3.10.450.50">
    <property type="match status" value="1"/>
</dbReference>
<dbReference type="InterPro" id="IPR037401">
    <property type="entry name" value="SnoaL-like"/>
</dbReference>
<dbReference type="InterPro" id="IPR032710">
    <property type="entry name" value="NTF2-like_dom_sf"/>
</dbReference>
<dbReference type="STRING" id="366584.SAMN05216377_11144"/>
<reference evidence="2 3" key="1">
    <citation type="submission" date="2016-10" db="EMBL/GenBank/DDBJ databases">
        <authorList>
            <person name="de Groot N.N."/>
        </authorList>
    </citation>
    <scope>NUCLEOTIDE SEQUENCE [LARGE SCALE GENOMIC DNA]</scope>
    <source>
        <strain evidence="2 3">CGMCC 4.3143</strain>
    </source>
</reference>
<gene>
    <name evidence="2" type="ORF">SAMN05216377_11144</name>
</gene>
<dbReference type="RefSeq" id="WP_218129876.1">
    <property type="nucleotide sequence ID" value="NZ_FNBE01000011.1"/>
</dbReference>
<dbReference type="EMBL" id="FNBE01000011">
    <property type="protein sequence ID" value="SDG35203.1"/>
    <property type="molecule type" value="Genomic_DNA"/>
</dbReference>
<evidence type="ECO:0000313" key="3">
    <source>
        <dbReference type="Proteomes" id="UP000198967"/>
    </source>
</evidence>
<organism evidence="2 3">
    <name type="scientific">Pseudonocardia oroxyli</name>
    <dbReference type="NCBI Taxonomy" id="366584"/>
    <lineage>
        <taxon>Bacteria</taxon>
        <taxon>Bacillati</taxon>
        <taxon>Actinomycetota</taxon>
        <taxon>Actinomycetes</taxon>
        <taxon>Pseudonocardiales</taxon>
        <taxon>Pseudonocardiaceae</taxon>
        <taxon>Pseudonocardia</taxon>
    </lineage>
</organism>
<dbReference type="AlphaFoldDB" id="A0A1G7TIP0"/>
<keyword evidence="2" id="KW-0223">Dioxygenase</keyword>